<proteinExistence type="predicted"/>
<dbReference type="PROSITE" id="PS51257">
    <property type="entry name" value="PROKAR_LIPOPROTEIN"/>
    <property type="match status" value="1"/>
</dbReference>
<dbReference type="EMBL" id="SMFZ01000002">
    <property type="protein sequence ID" value="TCK20429.1"/>
    <property type="molecule type" value="Genomic_DNA"/>
</dbReference>
<protein>
    <submittedName>
        <fullName evidence="2">2-polyprenyl-6-methoxyphenol hydroxylase-like FAD-dependent oxidoreductase</fullName>
    </submittedName>
</protein>
<dbReference type="Gene3D" id="3.50.50.60">
    <property type="entry name" value="FAD/NAD(P)-binding domain"/>
    <property type="match status" value="1"/>
</dbReference>
<sequence length="396" mass="43139">MQNKDVLVAGAGIAGCAMAYWLREYGFRPTVVERAPAPRPGGQTVDLRGAGRTVVDRMGLRDAVRAMTIEQRGLAWIDADGRHRAEMPVEAFGGNGIVSAEEILRGDLSDVLYGAAQDGVEFLFDDTVTAISQDDDGVDVTFENAPQRRFALVVGADGMHSAVRRAAFGPSAEFFRPLGLLTAWFTVPAEVDLDGWYLMHNDPGGRVASLRPGRLPSEQKAGLSVRSDEVVNRRDRAAQVAFLERSFADVGWEAQRLVRQARDAEDLYLESMGQVRMSSWSTGRVVLVGDAGYCPTPLTGLGTSLALVGAYVLAGELAGASTHAEAFAGYERVLRPYVTQAQELPPSGVDGYAPRGALRVRTMRASMRWAQRWPMRPMMDRIFAKADAIELPSYGW</sequence>
<dbReference type="Proteomes" id="UP000295560">
    <property type="component" value="Unassembled WGS sequence"/>
</dbReference>
<dbReference type="InterPro" id="IPR036188">
    <property type="entry name" value="FAD/NAD-bd_sf"/>
</dbReference>
<name>A0A4R1HLE8_PSEEN</name>
<dbReference type="PANTHER" id="PTHR46865:SF2">
    <property type="entry name" value="MONOOXYGENASE"/>
    <property type="match status" value="1"/>
</dbReference>
<dbReference type="InterPro" id="IPR051704">
    <property type="entry name" value="FAD_aromatic-hydroxylase"/>
</dbReference>
<dbReference type="PRINTS" id="PR00420">
    <property type="entry name" value="RNGMNOXGNASE"/>
</dbReference>
<dbReference type="AlphaFoldDB" id="A0A4R1HLE8"/>
<dbReference type="Pfam" id="PF01494">
    <property type="entry name" value="FAD_binding_3"/>
    <property type="match status" value="1"/>
</dbReference>
<dbReference type="GO" id="GO:0071949">
    <property type="term" value="F:FAD binding"/>
    <property type="evidence" value="ECO:0007669"/>
    <property type="project" value="InterPro"/>
</dbReference>
<comment type="caution">
    <text evidence="2">The sequence shown here is derived from an EMBL/GenBank/DDBJ whole genome shotgun (WGS) entry which is preliminary data.</text>
</comment>
<dbReference type="SUPFAM" id="SSF51905">
    <property type="entry name" value="FAD/NAD(P)-binding domain"/>
    <property type="match status" value="1"/>
</dbReference>
<evidence type="ECO:0000313" key="2">
    <source>
        <dbReference type="EMBL" id="TCK20429.1"/>
    </source>
</evidence>
<evidence type="ECO:0000259" key="1">
    <source>
        <dbReference type="Pfam" id="PF01494"/>
    </source>
</evidence>
<gene>
    <name evidence="2" type="ORF">EV378_4388</name>
</gene>
<accession>A0A4R1HLE8</accession>
<reference evidence="2 3" key="1">
    <citation type="submission" date="2019-03" db="EMBL/GenBank/DDBJ databases">
        <title>Sequencing the genomes of 1000 actinobacteria strains.</title>
        <authorList>
            <person name="Klenk H.-P."/>
        </authorList>
    </citation>
    <scope>NUCLEOTIDE SEQUENCE [LARGE SCALE GENOMIC DNA]</scope>
    <source>
        <strain evidence="2 3">DSM 44969</strain>
    </source>
</reference>
<dbReference type="OrthoDB" id="4293235at2"/>
<dbReference type="Gene3D" id="3.30.9.10">
    <property type="entry name" value="D-Amino Acid Oxidase, subunit A, domain 2"/>
    <property type="match status" value="1"/>
</dbReference>
<dbReference type="RefSeq" id="WP_132429174.1">
    <property type="nucleotide sequence ID" value="NZ_SMFZ01000002.1"/>
</dbReference>
<evidence type="ECO:0000313" key="3">
    <source>
        <dbReference type="Proteomes" id="UP000295560"/>
    </source>
</evidence>
<dbReference type="PANTHER" id="PTHR46865">
    <property type="entry name" value="OXIDOREDUCTASE-RELATED"/>
    <property type="match status" value="1"/>
</dbReference>
<keyword evidence="3" id="KW-1185">Reference proteome</keyword>
<dbReference type="InterPro" id="IPR002938">
    <property type="entry name" value="FAD-bd"/>
</dbReference>
<feature type="domain" description="FAD-binding" evidence="1">
    <location>
        <begin position="5"/>
        <end position="322"/>
    </location>
</feature>
<organism evidence="2 3">
    <name type="scientific">Pseudonocardia endophytica</name>
    <dbReference type="NCBI Taxonomy" id="401976"/>
    <lineage>
        <taxon>Bacteria</taxon>
        <taxon>Bacillati</taxon>
        <taxon>Actinomycetota</taxon>
        <taxon>Actinomycetes</taxon>
        <taxon>Pseudonocardiales</taxon>
        <taxon>Pseudonocardiaceae</taxon>
        <taxon>Pseudonocardia</taxon>
    </lineage>
</organism>